<comment type="caution">
    <text evidence="1">The sequence shown here is derived from an EMBL/GenBank/DDBJ whole genome shotgun (WGS) entry which is preliminary data.</text>
</comment>
<protein>
    <submittedName>
        <fullName evidence="1">Uncharacterized protein</fullName>
    </submittedName>
</protein>
<evidence type="ECO:0000313" key="2">
    <source>
        <dbReference type="Proteomes" id="UP001209878"/>
    </source>
</evidence>
<dbReference type="Proteomes" id="UP001209878">
    <property type="component" value="Unassembled WGS sequence"/>
</dbReference>
<gene>
    <name evidence="1" type="ORF">NP493_608g02025</name>
</gene>
<dbReference type="AlphaFoldDB" id="A0AAD9KTQ1"/>
<name>A0AAD9KTQ1_RIDPI</name>
<proteinExistence type="predicted"/>
<reference evidence="1" key="1">
    <citation type="journal article" date="2023" name="Mol. Biol. Evol.">
        <title>Third-Generation Sequencing Reveals the Adaptive Role of the Epigenome in Three Deep-Sea Polychaetes.</title>
        <authorList>
            <person name="Perez M."/>
            <person name="Aroh O."/>
            <person name="Sun Y."/>
            <person name="Lan Y."/>
            <person name="Juniper S.K."/>
            <person name="Young C.R."/>
            <person name="Angers B."/>
            <person name="Qian P.Y."/>
        </authorList>
    </citation>
    <scope>NUCLEOTIDE SEQUENCE</scope>
    <source>
        <strain evidence="1">R07B-5</strain>
    </source>
</reference>
<evidence type="ECO:0000313" key="1">
    <source>
        <dbReference type="EMBL" id="KAK2177291.1"/>
    </source>
</evidence>
<sequence>MPQRVDVVVTILEFILCDKTTSTCTLLRPCVLLCTRLQTMPSPIEDTTFIKRPACFNYFVCCTSLLQRLANLTIKSKLIPQITLPIRSVFLMYGREGKLWIFTIQICYNCCFTGASVTLY</sequence>
<organism evidence="1 2">
    <name type="scientific">Ridgeia piscesae</name>
    <name type="common">Tubeworm</name>
    <dbReference type="NCBI Taxonomy" id="27915"/>
    <lineage>
        <taxon>Eukaryota</taxon>
        <taxon>Metazoa</taxon>
        <taxon>Spiralia</taxon>
        <taxon>Lophotrochozoa</taxon>
        <taxon>Annelida</taxon>
        <taxon>Polychaeta</taxon>
        <taxon>Sedentaria</taxon>
        <taxon>Canalipalpata</taxon>
        <taxon>Sabellida</taxon>
        <taxon>Siboglinidae</taxon>
        <taxon>Ridgeia</taxon>
    </lineage>
</organism>
<accession>A0AAD9KTQ1</accession>
<dbReference type="EMBL" id="JAODUO010000608">
    <property type="protein sequence ID" value="KAK2177291.1"/>
    <property type="molecule type" value="Genomic_DNA"/>
</dbReference>
<keyword evidence="2" id="KW-1185">Reference proteome</keyword>